<accession>Q4RSV6</accession>
<protein>
    <submittedName>
        <fullName evidence="2">Chromosome 12 SCAF14999, whole genome shotgun sequence</fullName>
    </submittedName>
</protein>
<proteinExistence type="predicted"/>
<dbReference type="AlphaFoldDB" id="Q4RSV6"/>
<name>Q4RSV6_TETNG</name>
<dbReference type="EMBL" id="CAAE01014999">
    <property type="protein sequence ID" value="CAG08526.1"/>
    <property type="molecule type" value="Genomic_DNA"/>
</dbReference>
<feature type="region of interest" description="Disordered" evidence="1">
    <location>
        <begin position="32"/>
        <end position="83"/>
    </location>
</feature>
<evidence type="ECO:0000256" key="1">
    <source>
        <dbReference type="SAM" id="MobiDB-lite"/>
    </source>
</evidence>
<evidence type="ECO:0000313" key="2">
    <source>
        <dbReference type="EMBL" id="CAG08526.1"/>
    </source>
</evidence>
<dbReference type="KEGG" id="tng:GSTEN00029530G001"/>
<sequence>MLHRLTREMCPQFAATAAAAAAPGSIVEDQVCEETRGDHFSPAAPSPSPQGGGLLQGSSVLSVTERLGRDKGTEAGSGLECTARPWRDAEAGLNGGPMMKKTNVGRYRIRYQGGRSLTRPNQGLPYLG</sequence>
<gene>
    <name evidence="2" type="ORF">GSTENG00029530001</name>
</gene>
<reference evidence="2" key="1">
    <citation type="journal article" date="2004" name="Nature">
        <title>Genome duplication in the teleost fish Tetraodon nigroviridis reveals the early vertebrate proto-karyotype.</title>
        <authorList>
            <person name="Jaillon O."/>
            <person name="Aury J.-M."/>
            <person name="Brunet F."/>
            <person name="Petit J.-L."/>
            <person name="Stange-Thomann N."/>
            <person name="Mauceli E."/>
            <person name="Bouneau L."/>
            <person name="Fischer C."/>
            <person name="Ozouf-Costaz C."/>
            <person name="Bernot A."/>
            <person name="Nicaud S."/>
            <person name="Jaffe D."/>
            <person name="Fisher S."/>
            <person name="Lutfalla G."/>
            <person name="Dossat C."/>
            <person name="Segurens B."/>
            <person name="Dasilva C."/>
            <person name="Salanoubat M."/>
            <person name="Levy M."/>
            <person name="Boudet N."/>
            <person name="Castellano S."/>
            <person name="Anthouard V."/>
            <person name="Jubin C."/>
            <person name="Castelli V."/>
            <person name="Katinka M."/>
            <person name="Vacherie B."/>
            <person name="Biemont C."/>
            <person name="Skalli Z."/>
            <person name="Cattolico L."/>
            <person name="Poulain J."/>
            <person name="De Berardinis V."/>
            <person name="Cruaud C."/>
            <person name="Duprat S."/>
            <person name="Brottier P."/>
            <person name="Coutanceau J.-P."/>
            <person name="Gouzy J."/>
            <person name="Parra G."/>
            <person name="Lardier G."/>
            <person name="Chapple C."/>
            <person name="McKernan K.J."/>
            <person name="McEwan P."/>
            <person name="Bosak S."/>
            <person name="Kellis M."/>
            <person name="Volff J.-N."/>
            <person name="Guigo R."/>
            <person name="Zody M.C."/>
            <person name="Mesirov J."/>
            <person name="Lindblad-Toh K."/>
            <person name="Birren B."/>
            <person name="Nusbaum C."/>
            <person name="Kahn D."/>
            <person name="Robinson-Rechavi M."/>
            <person name="Laudet V."/>
            <person name="Schachter V."/>
            <person name="Quetier F."/>
            <person name="Saurin W."/>
            <person name="Scarpelli C."/>
            <person name="Wincker P."/>
            <person name="Lander E.S."/>
            <person name="Weissenbach J."/>
            <person name="Roest Crollius H."/>
        </authorList>
    </citation>
    <scope>NUCLEOTIDE SEQUENCE [LARGE SCALE GENOMIC DNA]</scope>
</reference>
<reference evidence="2" key="2">
    <citation type="submission" date="2004-02" db="EMBL/GenBank/DDBJ databases">
        <authorList>
            <consortium name="Genoscope"/>
            <consortium name="Whitehead Institute Centre for Genome Research"/>
        </authorList>
    </citation>
    <scope>NUCLEOTIDE SEQUENCE</scope>
</reference>
<organism evidence="2">
    <name type="scientific">Tetraodon nigroviridis</name>
    <name type="common">Spotted green pufferfish</name>
    <name type="synonym">Chelonodon nigroviridis</name>
    <dbReference type="NCBI Taxonomy" id="99883"/>
    <lineage>
        <taxon>Eukaryota</taxon>
        <taxon>Metazoa</taxon>
        <taxon>Chordata</taxon>
        <taxon>Craniata</taxon>
        <taxon>Vertebrata</taxon>
        <taxon>Euteleostomi</taxon>
        <taxon>Actinopterygii</taxon>
        <taxon>Neopterygii</taxon>
        <taxon>Teleostei</taxon>
        <taxon>Neoteleostei</taxon>
        <taxon>Acanthomorphata</taxon>
        <taxon>Eupercaria</taxon>
        <taxon>Tetraodontiformes</taxon>
        <taxon>Tetradontoidea</taxon>
        <taxon>Tetraodontidae</taxon>
        <taxon>Tetraodon</taxon>
    </lineage>
</organism>